<dbReference type="InterPro" id="IPR052155">
    <property type="entry name" value="Biofilm_reg_signaling"/>
</dbReference>
<keyword evidence="1" id="KW-1133">Transmembrane helix</keyword>
<dbReference type="NCBIfam" id="TIGR00229">
    <property type="entry name" value="sensory_box"/>
    <property type="match status" value="1"/>
</dbReference>
<evidence type="ECO:0000259" key="3">
    <source>
        <dbReference type="PROSITE" id="PS50113"/>
    </source>
</evidence>
<dbReference type="InterPro" id="IPR001633">
    <property type="entry name" value="EAL_dom"/>
</dbReference>
<dbReference type="InterPro" id="IPR013656">
    <property type="entry name" value="PAS_4"/>
</dbReference>
<evidence type="ECO:0000259" key="4">
    <source>
        <dbReference type="PROSITE" id="PS50883"/>
    </source>
</evidence>
<dbReference type="Pfam" id="PF00563">
    <property type="entry name" value="EAL"/>
    <property type="match status" value="1"/>
</dbReference>
<dbReference type="InterPro" id="IPR043128">
    <property type="entry name" value="Rev_trsase/Diguanyl_cyclase"/>
</dbReference>
<dbReference type="Gene3D" id="3.20.20.450">
    <property type="entry name" value="EAL domain"/>
    <property type="match status" value="1"/>
</dbReference>
<reference evidence="6" key="1">
    <citation type="submission" date="2020-05" db="EMBL/GenBank/DDBJ databases">
        <authorList>
            <person name="Chiriac C."/>
            <person name="Salcher M."/>
            <person name="Ghai R."/>
            <person name="Kavagutti S V."/>
        </authorList>
    </citation>
    <scope>NUCLEOTIDE SEQUENCE</scope>
</reference>
<feature type="domain" description="EAL" evidence="4">
    <location>
        <begin position="752"/>
        <end position="1007"/>
    </location>
</feature>
<dbReference type="PROSITE" id="PS50883">
    <property type="entry name" value="EAL"/>
    <property type="match status" value="1"/>
</dbReference>
<evidence type="ECO:0000259" key="5">
    <source>
        <dbReference type="PROSITE" id="PS50887"/>
    </source>
</evidence>
<dbReference type="SMART" id="SM00052">
    <property type="entry name" value="EAL"/>
    <property type="match status" value="1"/>
</dbReference>
<dbReference type="PROSITE" id="PS50112">
    <property type="entry name" value="PAS"/>
    <property type="match status" value="1"/>
</dbReference>
<dbReference type="InterPro" id="IPR035965">
    <property type="entry name" value="PAS-like_dom_sf"/>
</dbReference>
<dbReference type="Pfam" id="PF00990">
    <property type="entry name" value="GGDEF"/>
    <property type="match status" value="1"/>
</dbReference>
<dbReference type="FunFam" id="3.30.70.270:FF:000001">
    <property type="entry name" value="Diguanylate cyclase domain protein"/>
    <property type="match status" value="1"/>
</dbReference>
<feature type="transmembrane region" description="Helical" evidence="1">
    <location>
        <begin position="190"/>
        <end position="208"/>
    </location>
</feature>
<dbReference type="PANTHER" id="PTHR44757">
    <property type="entry name" value="DIGUANYLATE CYCLASE DGCP"/>
    <property type="match status" value="1"/>
</dbReference>
<dbReference type="EMBL" id="CAFBLM010000017">
    <property type="protein sequence ID" value="CAB4866459.1"/>
    <property type="molecule type" value="Genomic_DNA"/>
</dbReference>
<dbReference type="InterPro" id="IPR000160">
    <property type="entry name" value="GGDEF_dom"/>
</dbReference>
<dbReference type="PROSITE" id="PS50113">
    <property type="entry name" value="PAC"/>
    <property type="match status" value="1"/>
</dbReference>
<dbReference type="Gene3D" id="3.30.70.270">
    <property type="match status" value="1"/>
</dbReference>
<feature type="domain" description="GGDEF" evidence="5">
    <location>
        <begin position="610"/>
        <end position="743"/>
    </location>
</feature>
<keyword evidence="1" id="KW-0812">Transmembrane</keyword>
<dbReference type="InterPro" id="IPR029787">
    <property type="entry name" value="Nucleotide_cyclase"/>
</dbReference>
<dbReference type="SUPFAM" id="SSF141868">
    <property type="entry name" value="EAL domain-like"/>
    <property type="match status" value="1"/>
</dbReference>
<evidence type="ECO:0000256" key="1">
    <source>
        <dbReference type="SAM" id="Phobius"/>
    </source>
</evidence>
<protein>
    <submittedName>
        <fullName evidence="6">Unannotated protein</fullName>
    </submittedName>
</protein>
<organism evidence="6">
    <name type="scientific">freshwater metagenome</name>
    <dbReference type="NCBI Taxonomy" id="449393"/>
    <lineage>
        <taxon>unclassified sequences</taxon>
        <taxon>metagenomes</taxon>
        <taxon>ecological metagenomes</taxon>
    </lineage>
</organism>
<feature type="transmembrane region" description="Helical" evidence="1">
    <location>
        <begin position="155"/>
        <end position="178"/>
    </location>
</feature>
<dbReference type="InterPro" id="IPR000700">
    <property type="entry name" value="PAS-assoc_C"/>
</dbReference>
<dbReference type="CDD" id="cd01948">
    <property type="entry name" value="EAL"/>
    <property type="match status" value="1"/>
</dbReference>
<gene>
    <name evidence="6" type="ORF">UFOPK3401_00552</name>
</gene>
<proteinExistence type="predicted"/>
<dbReference type="SMART" id="SM00267">
    <property type="entry name" value="GGDEF"/>
    <property type="match status" value="1"/>
</dbReference>
<dbReference type="Gene3D" id="3.30.450.20">
    <property type="entry name" value="PAS domain"/>
    <property type="match status" value="1"/>
</dbReference>
<feature type="transmembrane region" description="Helical" evidence="1">
    <location>
        <begin position="94"/>
        <end position="111"/>
    </location>
</feature>
<dbReference type="SUPFAM" id="SSF55073">
    <property type="entry name" value="Nucleotide cyclase"/>
    <property type="match status" value="1"/>
</dbReference>
<dbReference type="PROSITE" id="PS50887">
    <property type="entry name" value="GGDEF"/>
    <property type="match status" value="1"/>
</dbReference>
<dbReference type="NCBIfam" id="TIGR00254">
    <property type="entry name" value="GGDEF"/>
    <property type="match status" value="1"/>
</dbReference>
<dbReference type="AlphaFoldDB" id="A0A6J7DDF9"/>
<keyword evidence="1" id="KW-0472">Membrane</keyword>
<dbReference type="Pfam" id="PF08448">
    <property type="entry name" value="PAS_4"/>
    <property type="match status" value="1"/>
</dbReference>
<evidence type="ECO:0000313" key="6">
    <source>
        <dbReference type="EMBL" id="CAB4866459.1"/>
    </source>
</evidence>
<dbReference type="CDD" id="cd01949">
    <property type="entry name" value="GGDEF"/>
    <property type="match status" value="1"/>
</dbReference>
<feature type="transmembrane region" description="Helical" evidence="1">
    <location>
        <begin position="123"/>
        <end position="143"/>
    </location>
</feature>
<feature type="domain" description="PAS" evidence="2">
    <location>
        <begin position="456"/>
        <end position="526"/>
    </location>
</feature>
<accession>A0A6J7DDF9</accession>
<feature type="transmembrane region" description="Helical" evidence="1">
    <location>
        <begin position="29"/>
        <end position="48"/>
    </location>
</feature>
<feature type="transmembrane region" description="Helical" evidence="1">
    <location>
        <begin position="60"/>
        <end position="82"/>
    </location>
</feature>
<dbReference type="CDD" id="cd00130">
    <property type="entry name" value="PAS"/>
    <property type="match status" value="1"/>
</dbReference>
<feature type="transmembrane region" description="Helical" evidence="1">
    <location>
        <begin position="259"/>
        <end position="280"/>
    </location>
</feature>
<dbReference type="InterPro" id="IPR035919">
    <property type="entry name" value="EAL_sf"/>
</dbReference>
<name>A0A6J7DDF9_9ZZZZ</name>
<feature type="domain" description="PAC" evidence="3">
    <location>
        <begin position="528"/>
        <end position="578"/>
    </location>
</feature>
<dbReference type="PANTHER" id="PTHR44757:SF2">
    <property type="entry name" value="BIOFILM ARCHITECTURE MAINTENANCE PROTEIN MBAA"/>
    <property type="match status" value="1"/>
</dbReference>
<sequence length="1013" mass="110291">MKQLNSRSLGLLGLICVLGYIATLGHPSSFAFTALIAVASIAAIPLGIMRFKPAHPGAWWLMFIGMLSHAIAGILWATSSVAVYSNGTASFPNLFHVIGYIFLGAGALLLLGRRRFQEDPAEALDTLIIVTAVGVASWGLILHPLASNIALDGGITALITMYPLIALATVGCSAQLWFASSGTKNASMRLVVAALSTLVIANIFQSAQVLADGQTWGGGYSVALRMPFYFLLGMAALHPSMATTNIASTPNQPTPWWRFALLTTLAGFAPLSVVVSDSLLSRPTEYRGLFIGTFIVFATVILRLSFLGRNLNQTASRARTLNAASNNLVQALTIQQIHKVAHLAVAEILHENQTLVWLINEPTLFTGQNNNSEGEARTLRVLKTTDALPQSLGVSGQSFFGVFLLPTTVAEVTQMAVSSIHTPSRAARTTLMQLADNVAHALDRVRHAELAADNESSERLQRLLHDASDVIAVLDSDLHISYVTPAVSRLIGPTADSLQGSNWLDLVHPQDQSLVERTIRHSHDSRTSRTEVRLVTDSGEERFVEMSATRFEDETGTGFTVSCHDYTRRYELEQQLKHQAFHDALTGLANRSLLQERLRQAIDHSRRTNKDFAVMFIDLDDFKNVNDSLGHAVGDSLLRSVARRLRATLRTIDTPARLGGDEFAVLLEEVDDRLEVERVAARVVDALAQPVRIGGSELLVAASVGVAYGNGSSKDIEDIMRNADLALYEAKGSGKNRYAIFEPQMHEFAVTKMELTADMRRGIARNEFTVHFQPLVNLVNDQIIGVEALARWNHPTKGILAPAHFVSLAEETGLIIPLGREILESALIEAGRWQEMLGSDLLVSVNLSGRQLMDSCIVDDVKFALSVSGVPAQNLVLEITESVLLPGESIMADRLRELAELGVRLYIDDFGTGYSSLSYLRQLPVKGIKLAREFVATLPGQANEQALVRAIYELAQTLNLDEVVAEGIETDEQRQALVDLGFTIGQGYLLARPASAERTNELIALQIQSLLGT</sequence>
<evidence type="ECO:0000259" key="2">
    <source>
        <dbReference type="PROSITE" id="PS50112"/>
    </source>
</evidence>
<dbReference type="InterPro" id="IPR000014">
    <property type="entry name" value="PAS"/>
</dbReference>
<dbReference type="SMART" id="SM00091">
    <property type="entry name" value="PAS"/>
    <property type="match status" value="1"/>
</dbReference>
<feature type="transmembrane region" description="Helical" evidence="1">
    <location>
        <begin position="286"/>
        <end position="307"/>
    </location>
</feature>
<dbReference type="SUPFAM" id="SSF55785">
    <property type="entry name" value="PYP-like sensor domain (PAS domain)"/>
    <property type="match status" value="1"/>
</dbReference>